<evidence type="ECO:0000256" key="2">
    <source>
        <dbReference type="ARBA" id="ARBA00022723"/>
    </source>
</evidence>
<feature type="binding site" evidence="3">
    <location>
        <position position="136"/>
    </location>
    <ligand>
        <name>a divalent metal cation</name>
        <dbReference type="ChEBI" id="CHEBI:60240"/>
    </ligand>
</feature>
<evidence type="ECO:0000256" key="1">
    <source>
        <dbReference type="ARBA" id="ARBA00008635"/>
    </source>
</evidence>
<evidence type="ECO:0000313" key="4">
    <source>
        <dbReference type="EMBL" id="SLN71836.1"/>
    </source>
</evidence>
<dbReference type="GO" id="GO:0046872">
    <property type="term" value="F:metal ion binding"/>
    <property type="evidence" value="ECO:0007669"/>
    <property type="project" value="UniProtKB-KW"/>
</dbReference>
<dbReference type="Gene3D" id="1.20.120.450">
    <property type="entry name" value="dinb family like domain"/>
    <property type="match status" value="1"/>
</dbReference>
<dbReference type="PANTHER" id="PTHR37302:SF1">
    <property type="entry name" value="PROTEIN DINB"/>
    <property type="match status" value="1"/>
</dbReference>
<evidence type="ECO:0000313" key="5">
    <source>
        <dbReference type="Proteomes" id="UP000193900"/>
    </source>
</evidence>
<dbReference type="PANTHER" id="PTHR37302">
    <property type="entry name" value="SLR1116 PROTEIN"/>
    <property type="match status" value="1"/>
</dbReference>
<dbReference type="RefSeq" id="WP_085880322.1">
    <property type="nucleotide sequence ID" value="NZ_FWFZ01000024.1"/>
</dbReference>
<dbReference type="Proteomes" id="UP000193900">
    <property type="component" value="Unassembled WGS sequence"/>
</dbReference>
<keyword evidence="2 3" id="KW-0479">Metal-binding</keyword>
<dbReference type="AlphaFoldDB" id="A0A1Y5TYQ4"/>
<organism evidence="4 5">
    <name type="scientific">Roseisalinus antarcticus</name>
    <dbReference type="NCBI Taxonomy" id="254357"/>
    <lineage>
        <taxon>Bacteria</taxon>
        <taxon>Pseudomonadati</taxon>
        <taxon>Pseudomonadota</taxon>
        <taxon>Alphaproteobacteria</taxon>
        <taxon>Rhodobacterales</taxon>
        <taxon>Roseobacteraceae</taxon>
        <taxon>Roseisalinus</taxon>
    </lineage>
</organism>
<dbReference type="InterPro" id="IPR034660">
    <property type="entry name" value="DinB/YfiT-like"/>
</dbReference>
<keyword evidence="5" id="KW-1185">Reference proteome</keyword>
<protein>
    <submittedName>
        <fullName evidence="4">DinB family protein</fullName>
    </submittedName>
</protein>
<dbReference type="EMBL" id="FWFZ01000024">
    <property type="protein sequence ID" value="SLN71836.1"/>
    <property type="molecule type" value="Genomic_DNA"/>
</dbReference>
<name>A0A1Y5TYQ4_9RHOB</name>
<evidence type="ECO:0000256" key="3">
    <source>
        <dbReference type="PIRSR" id="PIRSR607837-1"/>
    </source>
</evidence>
<gene>
    <name evidence="4" type="ORF">ROA7023_03551</name>
</gene>
<proteinExistence type="inferred from homology"/>
<reference evidence="4 5" key="1">
    <citation type="submission" date="2017-03" db="EMBL/GenBank/DDBJ databases">
        <authorList>
            <person name="Afonso C.L."/>
            <person name="Miller P.J."/>
            <person name="Scott M.A."/>
            <person name="Spackman E."/>
            <person name="Goraichik I."/>
            <person name="Dimitrov K.M."/>
            <person name="Suarez D.L."/>
            <person name="Swayne D.E."/>
        </authorList>
    </citation>
    <scope>NUCLEOTIDE SEQUENCE [LARGE SCALE GENOMIC DNA]</scope>
    <source>
        <strain evidence="4 5">CECT 7023</strain>
    </source>
</reference>
<dbReference type="Pfam" id="PF05163">
    <property type="entry name" value="DinB"/>
    <property type="match status" value="1"/>
</dbReference>
<feature type="binding site" evidence="3">
    <location>
        <position position="50"/>
    </location>
    <ligand>
        <name>a divalent metal cation</name>
        <dbReference type="ChEBI" id="CHEBI:60240"/>
    </ligand>
</feature>
<feature type="binding site" evidence="3">
    <location>
        <position position="140"/>
    </location>
    <ligand>
        <name>a divalent metal cation</name>
        <dbReference type="ChEBI" id="CHEBI:60240"/>
    </ligand>
</feature>
<comment type="similarity">
    <text evidence="1">Belongs to the DinB family.</text>
</comment>
<dbReference type="SUPFAM" id="SSF109854">
    <property type="entry name" value="DinB/YfiT-like putative metalloenzymes"/>
    <property type="match status" value="1"/>
</dbReference>
<sequence>MITPGYCQTMARYNAWQNTGLRRIVSDIKPEAFDRDRGAFFGSIGGTLNHLLWGDLIWMSRIAGHAPPPCGLADSATLTEGPAAWAEARFRADGRISLWADEVTSLALVGEIVWTPSGGGARTLPLAMGIMHMFNHQTHHRGQVHAMLTAAGITPPTTDLPFMPEAG</sequence>
<dbReference type="OrthoDB" id="9807509at2"/>
<accession>A0A1Y5TYQ4</accession>
<dbReference type="InterPro" id="IPR007837">
    <property type="entry name" value="DinB"/>
</dbReference>